<name>A0A835ZDL1_9STRA</name>
<comment type="caution">
    <text evidence="1">The sequence shown here is derived from an EMBL/GenBank/DDBJ whole genome shotgun (WGS) entry which is preliminary data.</text>
</comment>
<proteinExistence type="predicted"/>
<gene>
    <name evidence="1" type="ORF">JKP88DRAFT_252372</name>
</gene>
<dbReference type="AlphaFoldDB" id="A0A835ZDL1"/>
<reference evidence="1" key="1">
    <citation type="submission" date="2021-02" db="EMBL/GenBank/DDBJ databases">
        <title>First Annotated Genome of the Yellow-green Alga Tribonema minus.</title>
        <authorList>
            <person name="Mahan K.M."/>
        </authorList>
    </citation>
    <scope>NUCLEOTIDE SEQUENCE</scope>
    <source>
        <strain evidence="1">UTEX B ZZ1240</strain>
    </source>
</reference>
<sequence>MRYLHTVTADLLRRAAVQRAHTLMRQLKPQRVRGSAAAAPVRHTIGGGSTIQTTNPAAMGYPDLNFYHYQGITVGSFNVPGSNNNVAAPLTADGTADETCMWFSSDVQKTGKPASSSPGYNCQKNSFRSCQDCIDATNEFIARDAANTAFLKQDMTSPDSTSATFGTLAFPYPSVSGGQYATDGYENFVNALHDEVAAYPGQVLLVHGDSHEFVNQSGEMGLPNFKRVMNPGEAQVNWVKVTVDASAGTAADNYSGLFSVAQQVPNPMLHAESCES</sequence>
<protein>
    <submittedName>
        <fullName evidence="1">Uncharacterized protein</fullName>
    </submittedName>
</protein>
<evidence type="ECO:0000313" key="2">
    <source>
        <dbReference type="Proteomes" id="UP000664859"/>
    </source>
</evidence>
<evidence type="ECO:0000313" key="1">
    <source>
        <dbReference type="EMBL" id="KAG5190207.1"/>
    </source>
</evidence>
<accession>A0A835ZDL1</accession>
<organism evidence="1 2">
    <name type="scientific">Tribonema minus</name>
    <dbReference type="NCBI Taxonomy" id="303371"/>
    <lineage>
        <taxon>Eukaryota</taxon>
        <taxon>Sar</taxon>
        <taxon>Stramenopiles</taxon>
        <taxon>Ochrophyta</taxon>
        <taxon>PX clade</taxon>
        <taxon>Xanthophyceae</taxon>
        <taxon>Tribonematales</taxon>
        <taxon>Tribonemataceae</taxon>
        <taxon>Tribonema</taxon>
    </lineage>
</organism>
<dbReference type="Proteomes" id="UP000664859">
    <property type="component" value="Unassembled WGS sequence"/>
</dbReference>
<keyword evidence="2" id="KW-1185">Reference proteome</keyword>
<dbReference type="EMBL" id="JAFCMP010000037">
    <property type="protein sequence ID" value="KAG5190207.1"/>
    <property type="molecule type" value="Genomic_DNA"/>
</dbReference>